<evidence type="ECO:0000313" key="3">
    <source>
        <dbReference type="Proteomes" id="UP000233293"/>
    </source>
</evidence>
<dbReference type="RefSeq" id="WP_101248982.1">
    <property type="nucleotide sequence ID" value="NZ_PIUM01000002.1"/>
</dbReference>
<gene>
    <name evidence="2" type="ORF">CWS72_02430</name>
</gene>
<dbReference type="EMBL" id="PIUM01000002">
    <property type="protein sequence ID" value="PKU26020.1"/>
    <property type="molecule type" value="Genomic_DNA"/>
</dbReference>
<accession>A0A2N3Q038</accession>
<organism evidence="2 3">
    <name type="scientific">Telmatospirillum siberiense</name>
    <dbReference type="NCBI Taxonomy" id="382514"/>
    <lineage>
        <taxon>Bacteria</taxon>
        <taxon>Pseudomonadati</taxon>
        <taxon>Pseudomonadota</taxon>
        <taxon>Alphaproteobacteria</taxon>
        <taxon>Rhodospirillales</taxon>
        <taxon>Rhodospirillaceae</taxon>
        <taxon>Telmatospirillum</taxon>
    </lineage>
</organism>
<proteinExistence type="predicted"/>
<comment type="caution">
    <text evidence="2">The sequence shown here is derived from an EMBL/GenBank/DDBJ whole genome shotgun (WGS) entry which is preliminary data.</text>
</comment>
<dbReference type="OrthoDB" id="7362414at2"/>
<dbReference type="AlphaFoldDB" id="A0A2N3Q038"/>
<feature type="region of interest" description="Disordered" evidence="1">
    <location>
        <begin position="84"/>
        <end position="103"/>
    </location>
</feature>
<sequence>MTSAEETREELAKVSSLAMTARRLLAGGKLVDLAALEERVRILCGTVQAMPREEGQSLLDDMRSLINKLDQLRGELELRLTISRGDAAENAGGSDDGKTSSGG</sequence>
<evidence type="ECO:0000313" key="2">
    <source>
        <dbReference type="EMBL" id="PKU26020.1"/>
    </source>
</evidence>
<name>A0A2N3Q038_9PROT</name>
<keyword evidence="3" id="KW-1185">Reference proteome</keyword>
<protein>
    <submittedName>
        <fullName evidence="2">Uncharacterized protein</fullName>
    </submittedName>
</protein>
<reference evidence="3" key="1">
    <citation type="submission" date="2017-12" db="EMBL/GenBank/DDBJ databases">
        <title>Draft genome sequence of Telmatospirillum siberiense 26-4b1T, an acidotolerant peatland alphaproteobacterium potentially involved in sulfur cycling.</title>
        <authorList>
            <person name="Hausmann B."/>
            <person name="Pjevac P."/>
            <person name="Schreck K."/>
            <person name="Herbold C.W."/>
            <person name="Daims H."/>
            <person name="Wagner M."/>
            <person name="Pester M."/>
            <person name="Loy A."/>
        </authorList>
    </citation>
    <scope>NUCLEOTIDE SEQUENCE [LARGE SCALE GENOMIC DNA]</scope>
    <source>
        <strain evidence="3">26-4b1</strain>
    </source>
</reference>
<dbReference type="Proteomes" id="UP000233293">
    <property type="component" value="Unassembled WGS sequence"/>
</dbReference>
<evidence type="ECO:0000256" key="1">
    <source>
        <dbReference type="SAM" id="MobiDB-lite"/>
    </source>
</evidence>